<dbReference type="EMBL" id="CP118988">
    <property type="protein sequence ID" value="WED74705.1"/>
    <property type="molecule type" value="Genomic_DNA"/>
</dbReference>
<reference evidence="1" key="1">
    <citation type="submission" date="2023-02" db="EMBL/GenBank/DDBJ databases">
        <title>The sequence of Aeromonas allosaccharophila K520.</title>
        <authorList>
            <person name="Luo X."/>
        </authorList>
    </citation>
    <scope>NUCLEOTIDE SEQUENCE</scope>
    <source>
        <strain evidence="1">K520</strain>
    </source>
</reference>
<evidence type="ECO:0000313" key="1">
    <source>
        <dbReference type="EMBL" id="WED74705.1"/>
    </source>
</evidence>
<name>A0AAX3NM30_9GAMM</name>
<dbReference type="RefSeq" id="WP_275056255.1">
    <property type="nucleotide sequence ID" value="NZ_CP118988.1"/>
</dbReference>
<dbReference type="AlphaFoldDB" id="A0AAX3NM30"/>
<sequence length="158" mass="18672">MRKEQDPMTGFETLEMAFSQGFRMQRIPFNDDFYYTRDKAFNTYRYTYARLEKLKVQQTVVLHENEPLNGLNCYCLFYGTLPELRNKGLTFTFINRVIEQFKKDLPRRIREFYIETIVDIDNAPSLALAKKLFGDPSDEGIDENTGSPTIIWQTKITR</sequence>
<organism evidence="1 2">
    <name type="scientific">Aeromonas allosaccharophila</name>
    <dbReference type="NCBI Taxonomy" id="656"/>
    <lineage>
        <taxon>Bacteria</taxon>
        <taxon>Pseudomonadati</taxon>
        <taxon>Pseudomonadota</taxon>
        <taxon>Gammaproteobacteria</taxon>
        <taxon>Aeromonadales</taxon>
        <taxon>Aeromonadaceae</taxon>
        <taxon>Aeromonas</taxon>
    </lineage>
</organism>
<dbReference type="Proteomes" id="UP001213721">
    <property type="component" value="Chromosome"/>
</dbReference>
<evidence type="ECO:0000313" key="2">
    <source>
        <dbReference type="Proteomes" id="UP001213721"/>
    </source>
</evidence>
<accession>A0AAX3NM30</accession>
<proteinExistence type="predicted"/>
<protein>
    <recommendedName>
        <fullName evidence="3">N-acetyltransferase domain-containing protein</fullName>
    </recommendedName>
</protein>
<evidence type="ECO:0008006" key="3">
    <source>
        <dbReference type="Google" id="ProtNLM"/>
    </source>
</evidence>
<gene>
    <name evidence="1" type="ORF">PYU98_12045</name>
</gene>